<protein>
    <submittedName>
        <fullName evidence="4">Zinc protease</fullName>
    </submittedName>
</protein>
<dbReference type="InterPro" id="IPR050361">
    <property type="entry name" value="MPP/UQCRC_Complex"/>
</dbReference>
<dbReference type="GO" id="GO:0008233">
    <property type="term" value="F:peptidase activity"/>
    <property type="evidence" value="ECO:0007669"/>
    <property type="project" value="UniProtKB-KW"/>
</dbReference>
<name>A0A2T4ZGX5_9HYPH</name>
<keyword evidence="2" id="KW-0732">Signal</keyword>
<dbReference type="Proteomes" id="UP000241808">
    <property type="component" value="Unassembled WGS sequence"/>
</dbReference>
<dbReference type="PANTHER" id="PTHR11851">
    <property type="entry name" value="METALLOPROTEASE"/>
    <property type="match status" value="1"/>
</dbReference>
<feature type="domain" description="Peptidase M16 C-terminal" evidence="3">
    <location>
        <begin position="203"/>
        <end position="378"/>
    </location>
</feature>
<organism evidence="4 5">
    <name type="scientific">Phreatobacter oligotrophus</name>
    <dbReference type="NCBI Taxonomy" id="1122261"/>
    <lineage>
        <taxon>Bacteria</taxon>
        <taxon>Pseudomonadati</taxon>
        <taxon>Pseudomonadota</taxon>
        <taxon>Alphaproteobacteria</taxon>
        <taxon>Hyphomicrobiales</taxon>
        <taxon>Phreatobacteraceae</taxon>
        <taxon>Phreatobacter</taxon>
    </lineage>
</organism>
<feature type="chain" id="PRO_5015586271" evidence="2">
    <location>
        <begin position="28"/>
        <end position="449"/>
    </location>
</feature>
<reference evidence="4 5" key="1">
    <citation type="submission" date="2018-04" db="EMBL/GenBank/DDBJ databases">
        <title>Genomic Encyclopedia of Archaeal and Bacterial Type Strains, Phase II (KMG-II): from individual species to whole genera.</title>
        <authorList>
            <person name="Goeker M."/>
        </authorList>
    </citation>
    <scope>NUCLEOTIDE SEQUENCE [LARGE SCALE GENOMIC DNA]</scope>
    <source>
        <strain evidence="4 5">DSM 25521</strain>
    </source>
</reference>
<evidence type="ECO:0000313" key="4">
    <source>
        <dbReference type="EMBL" id="PTM61160.1"/>
    </source>
</evidence>
<evidence type="ECO:0000256" key="2">
    <source>
        <dbReference type="SAM" id="SignalP"/>
    </source>
</evidence>
<dbReference type="PANTHER" id="PTHR11851:SF224">
    <property type="entry name" value="PROCESSING PROTEASE"/>
    <property type="match status" value="1"/>
</dbReference>
<keyword evidence="5" id="KW-1185">Reference proteome</keyword>
<comment type="caution">
    <text evidence="4">The sequence shown here is derived from an EMBL/GenBank/DDBJ whole genome shotgun (WGS) entry which is preliminary data.</text>
</comment>
<evidence type="ECO:0000259" key="3">
    <source>
        <dbReference type="Pfam" id="PF05193"/>
    </source>
</evidence>
<keyword evidence="4" id="KW-0378">Hydrolase</keyword>
<dbReference type="SUPFAM" id="SSF63411">
    <property type="entry name" value="LuxS/MPP-like metallohydrolase"/>
    <property type="match status" value="2"/>
</dbReference>
<dbReference type="GO" id="GO:0046872">
    <property type="term" value="F:metal ion binding"/>
    <property type="evidence" value="ECO:0007669"/>
    <property type="project" value="InterPro"/>
</dbReference>
<dbReference type="OrthoDB" id="9811314at2"/>
<accession>A0A2T4ZGX5</accession>
<dbReference type="GO" id="GO:0006508">
    <property type="term" value="P:proteolysis"/>
    <property type="evidence" value="ECO:0007669"/>
    <property type="project" value="UniProtKB-KW"/>
</dbReference>
<gene>
    <name evidence="4" type="ORF">C8P69_102547</name>
</gene>
<proteinExistence type="predicted"/>
<dbReference type="AlphaFoldDB" id="A0A2T4ZGX5"/>
<feature type="signal peptide" evidence="2">
    <location>
        <begin position="1"/>
        <end position="27"/>
    </location>
</feature>
<dbReference type="RefSeq" id="WP_108175113.1">
    <property type="nucleotide sequence ID" value="NZ_PZZL01000002.1"/>
</dbReference>
<dbReference type="Pfam" id="PF05193">
    <property type="entry name" value="Peptidase_M16_C"/>
    <property type="match status" value="1"/>
</dbReference>
<dbReference type="Gene3D" id="3.30.830.10">
    <property type="entry name" value="Metalloenzyme, LuxS/M16 peptidase-like"/>
    <property type="match status" value="2"/>
</dbReference>
<dbReference type="InterPro" id="IPR011249">
    <property type="entry name" value="Metalloenz_LuxS/M16"/>
</dbReference>
<sequence length="449" mass="47765">MRPALAWLAAGTLAMLASLSPTPSAQAQPQGGGDQGSRVQRVTSPSGIEAWLVRQTHLPVLALSFAMKGGTSQDPAGREGTANMVAAMMDEGAGDLDSETFSARLQDRAIEISFAASRDTFSGSMRTLTDNRAEAANLLRMALTAPRFDAAPLERIRQAVLASIRRGSTTPGTIASDMFWSTAFPGHPYGRRSAGTVESVEAITVEDLRDVHARLLAREHLKVAVVGDITAEELGPLLDEIFGALPAKARLAPVPAVTMAGLGERRVVPLDVPQATISFGLPGVTREDPDFIPAFVLNHILGGGGFSSRLYQEVREKRGLAYSVSSGIAALDAAGMVTGGTSTRNDRAAESLAVITAELKRMGADGPTAIELEQAKRYLIGSWALRFETSIQIASNLIRIQLDGLGIDYLDQRNALIEAVSLDDVKRVARRLFADPRMLVVVVGKPEGM</sequence>
<dbReference type="EMBL" id="PZZL01000002">
    <property type="protein sequence ID" value="PTM61160.1"/>
    <property type="molecule type" value="Genomic_DNA"/>
</dbReference>
<evidence type="ECO:0000313" key="5">
    <source>
        <dbReference type="Proteomes" id="UP000241808"/>
    </source>
</evidence>
<dbReference type="InterPro" id="IPR007863">
    <property type="entry name" value="Peptidase_M16_C"/>
</dbReference>
<feature type="region of interest" description="Disordered" evidence="1">
    <location>
        <begin position="21"/>
        <end position="41"/>
    </location>
</feature>
<keyword evidence="4" id="KW-0645">Protease</keyword>
<evidence type="ECO:0000256" key="1">
    <source>
        <dbReference type="SAM" id="MobiDB-lite"/>
    </source>
</evidence>